<dbReference type="Gene3D" id="3.40.50.720">
    <property type="entry name" value="NAD(P)-binding Rossmann-like Domain"/>
    <property type="match status" value="1"/>
</dbReference>
<evidence type="ECO:0008006" key="3">
    <source>
        <dbReference type="Google" id="ProtNLM"/>
    </source>
</evidence>
<dbReference type="Proteomes" id="UP000179734">
    <property type="component" value="Unassembled WGS sequence"/>
</dbReference>
<protein>
    <recommendedName>
        <fullName evidence="3">Saccharopine dehydrogenase</fullName>
    </recommendedName>
</protein>
<organism evidence="1 2">
    <name type="scientific">Mycobacterium talmoniae</name>
    <dbReference type="NCBI Taxonomy" id="1858794"/>
    <lineage>
        <taxon>Bacteria</taxon>
        <taxon>Bacillati</taxon>
        <taxon>Actinomycetota</taxon>
        <taxon>Actinomycetes</taxon>
        <taxon>Mycobacteriales</taxon>
        <taxon>Mycobacteriaceae</taxon>
        <taxon>Mycobacterium</taxon>
    </lineage>
</organism>
<dbReference type="PANTHER" id="PTHR43781:SF1">
    <property type="entry name" value="SACCHAROPINE DEHYDROGENASE"/>
    <property type="match status" value="1"/>
</dbReference>
<dbReference type="EMBL" id="MLQM01000099">
    <property type="protein sequence ID" value="OHV01450.1"/>
    <property type="molecule type" value="Genomic_DNA"/>
</dbReference>
<evidence type="ECO:0000313" key="1">
    <source>
        <dbReference type="EMBL" id="OHV01450.1"/>
    </source>
</evidence>
<sequence>MVEADTAVPGALDGVLKSGDVVLTTVGPFVDLGRQAARSAARAGAVYLDSTGEPPFVDWMFRTVSDDAKASGALLIPAFGYDYVPGNVAGWLAAREGGEHAAAVEVGYFLWRYVAGAANPYRRPSQREMMSTATTPGTRQSLVQVLGTPSFAYRANTGDPFGLTVERTGANLLKFDMAGQTHTAITIGGSEHFGLPEVLPHLRRVDVGLGWFGAAATPIHYASRFGGPLTTNRIVRRITATLARHLPYAEQLPTLPTRISAAARTRDSAGNILSELIIDAPGPYELTADLLARAALHFATGTDHPAGVHGPLVALGPDTLVALGEQCGLAVRPDKPRR</sequence>
<reference evidence="1 2" key="1">
    <citation type="submission" date="2016-10" db="EMBL/GenBank/DDBJ databases">
        <title>Genome sequence of Mycobacterium talmonii.</title>
        <authorList>
            <person name="Greninger A.L."/>
            <person name="Elliott B."/>
            <person name="Vasireddy S."/>
            <person name="Vasireddy R."/>
        </authorList>
    </citation>
    <scope>NUCLEOTIDE SEQUENCE [LARGE SCALE GENOMIC DNA]</scope>
    <source>
        <strain evidence="2">NE-TNMC-100812</strain>
    </source>
</reference>
<accession>A0A1S1NGU0</accession>
<dbReference type="AlphaFoldDB" id="A0A1S1NGU0"/>
<proteinExistence type="predicted"/>
<gene>
    <name evidence="1" type="ORF">BKN37_17040</name>
</gene>
<evidence type="ECO:0000313" key="2">
    <source>
        <dbReference type="Proteomes" id="UP000179734"/>
    </source>
</evidence>
<name>A0A1S1NGU0_9MYCO</name>
<keyword evidence="2" id="KW-1185">Reference proteome</keyword>
<comment type="caution">
    <text evidence="1">The sequence shown here is derived from an EMBL/GenBank/DDBJ whole genome shotgun (WGS) entry which is preliminary data.</text>
</comment>
<dbReference type="PANTHER" id="PTHR43781">
    <property type="entry name" value="SACCHAROPINE DEHYDROGENASE"/>
    <property type="match status" value="1"/>
</dbReference>